<dbReference type="EMBL" id="JBHLTP010000011">
    <property type="protein sequence ID" value="MFC0524812.1"/>
    <property type="molecule type" value="Genomic_DNA"/>
</dbReference>
<evidence type="ECO:0000259" key="1">
    <source>
        <dbReference type="Pfam" id="PF23491"/>
    </source>
</evidence>
<proteinExistence type="predicted"/>
<reference evidence="2 3" key="1">
    <citation type="submission" date="2024-09" db="EMBL/GenBank/DDBJ databases">
        <authorList>
            <person name="Sun Q."/>
            <person name="Mori K."/>
        </authorList>
    </citation>
    <scope>NUCLEOTIDE SEQUENCE [LARGE SCALE GENOMIC DNA]</scope>
    <source>
        <strain evidence="2 3">NCAIM B.02529</strain>
    </source>
</reference>
<sequence length="112" mass="12790">MYLVIGVALVVLLFGFLYGSKTSWNVDEEKVTVKGGWRRAVIDLDAIYELRGIHSFNAEKDASFIGFPALEKRRLMIKTQQKNYIVALRSSHLLCAAIMEKTDSIDYKSERM</sequence>
<accession>A0ABV6LQX2</accession>
<name>A0ABV6LQX2_9BACI</name>
<protein>
    <recommendedName>
        <fullName evidence="1">Sublancin immunity protein SunI-like PH domain-containing protein</fullName>
    </recommendedName>
</protein>
<evidence type="ECO:0000313" key="3">
    <source>
        <dbReference type="Proteomes" id="UP001589836"/>
    </source>
</evidence>
<comment type="caution">
    <text evidence="2">The sequence shown here is derived from an EMBL/GenBank/DDBJ whole genome shotgun (WGS) entry which is preliminary data.</text>
</comment>
<feature type="domain" description="Sublancin immunity protein SunI-like PH" evidence="1">
    <location>
        <begin position="25"/>
        <end position="92"/>
    </location>
</feature>
<organism evidence="2 3">
    <name type="scientific">Pontibacillus salicampi</name>
    <dbReference type="NCBI Taxonomy" id="1449801"/>
    <lineage>
        <taxon>Bacteria</taxon>
        <taxon>Bacillati</taxon>
        <taxon>Bacillota</taxon>
        <taxon>Bacilli</taxon>
        <taxon>Bacillales</taxon>
        <taxon>Bacillaceae</taxon>
        <taxon>Pontibacillus</taxon>
    </lineage>
</organism>
<dbReference type="Proteomes" id="UP001589836">
    <property type="component" value="Unassembled WGS sequence"/>
</dbReference>
<keyword evidence="3" id="KW-1185">Reference proteome</keyword>
<evidence type="ECO:0000313" key="2">
    <source>
        <dbReference type="EMBL" id="MFC0524812.1"/>
    </source>
</evidence>
<dbReference type="RefSeq" id="WP_377349203.1">
    <property type="nucleotide sequence ID" value="NZ_JBHLTP010000011.1"/>
</dbReference>
<dbReference type="Pfam" id="PF23491">
    <property type="entry name" value="bPH_8"/>
    <property type="match status" value="1"/>
</dbReference>
<dbReference type="InterPro" id="IPR055365">
    <property type="entry name" value="PH_SunI-like"/>
</dbReference>
<gene>
    <name evidence="2" type="ORF">ACFFGV_14635</name>
</gene>